<accession>A0A382XEE4</accession>
<reference evidence="1" key="1">
    <citation type="submission" date="2018-05" db="EMBL/GenBank/DDBJ databases">
        <authorList>
            <person name="Lanie J.A."/>
            <person name="Ng W.-L."/>
            <person name="Kazmierczak K.M."/>
            <person name="Andrzejewski T.M."/>
            <person name="Davidsen T.M."/>
            <person name="Wayne K.J."/>
            <person name="Tettelin H."/>
            <person name="Glass J.I."/>
            <person name="Rusch D."/>
            <person name="Podicherti R."/>
            <person name="Tsui H.-C.T."/>
            <person name="Winkler M.E."/>
        </authorList>
    </citation>
    <scope>NUCLEOTIDE SEQUENCE</scope>
</reference>
<gene>
    <name evidence="1" type="ORF">METZ01_LOCUS422286</name>
</gene>
<evidence type="ECO:0000313" key="1">
    <source>
        <dbReference type="EMBL" id="SVD69432.1"/>
    </source>
</evidence>
<organism evidence="1">
    <name type="scientific">marine metagenome</name>
    <dbReference type="NCBI Taxonomy" id="408172"/>
    <lineage>
        <taxon>unclassified sequences</taxon>
        <taxon>metagenomes</taxon>
        <taxon>ecological metagenomes</taxon>
    </lineage>
</organism>
<dbReference type="EMBL" id="UINC01167110">
    <property type="protein sequence ID" value="SVD69432.1"/>
    <property type="molecule type" value="Genomic_DNA"/>
</dbReference>
<protein>
    <submittedName>
        <fullName evidence="1">Uncharacterized protein</fullName>
    </submittedName>
</protein>
<dbReference type="AlphaFoldDB" id="A0A382XEE4"/>
<proteinExistence type="predicted"/>
<sequence>MVAMIIVLEPYAIRAIIAAKHPYVTAFSYAFPCFNSSKIIRKPLNPWTEMSISIASNTIA</sequence>
<name>A0A382XEE4_9ZZZZ</name>